<accession>K6VMH2</accession>
<dbReference type="PANTHER" id="PTHR32089">
    <property type="entry name" value="METHYL-ACCEPTING CHEMOTAXIS PROTEIN MCPB"/>
    <property type="match status" value="1"/>
</dbReference>
<evidence type="ECO:0000259" key="8">
    <source>
        <dbReference type="PROSITE" id="PS50885"/>
    </source>
</evidence>
<dbReference type="SMART" id="SM00304">
    <property type="entry name" value="HAMP"/>
    <property type="match status" value="1"/>
</dbReference>
<dbReference type="PROSITE" id="PS50885">
    <property type="entry name" value="HAMP"/>
    <property type="match status" value="1"/>
</dbReference>
<evidence type="ECO:0000259" key="7">
    <source>
        <dbReference type="PROSITE" id="PS50111"/>
    </source>
</evidence>
<keyword evidence="1 6" id="KW-0812">Transmembrane</keyword>
<keyword evidence="2 6" id="KW-1133">Transmembrane helix</keyword>
<dbReference type="GO" id="GO:0006935">
    <property type="term" value="P:chemotaxis"/>
    <property type="evidence" value="ECO:0007669"/>
    <property type="project" value="InterPro"/>
</dbReference>
<evidence type="ECO:0000313" key="9">
    <source>
        <dbReference type="EMBL" id="GAB77934.1"/>
    </source>
</evidence>
<dbReference type="AlphaFoldDB" id="K6VMH2"/>
<keyword evidence="10" id="KW-1185">Reference proteome</keyword>
<dbReference type="GO" id="GO:0016020">
    <property type="term" value="C:membrane"/>
    <property type="evidence" value="ECO:0007669"/>
    <property type="project" value="InterPro"/>
</dbReference>
<organism evidence="9 10">
    <name type="scientific">Austwickia chelonae NBRC 105200</name>
    <dbReference type="NCBI Taxonomy" id="1184607"/>
    <lineage>
        <taxon>Bacteria</taxon>
        <taxon>Bacillati</taxon>
        <taxon>Actinomycetota</taxon>
        <taxon>Actinomycetes</taxon>
        <taxon>Micrococcales</taxon>
        <taxon>Dermatophilaceae</taxon>
        <taxon>Austwickia</taxon>
    </lineage>
</organism>
<dbReference type="InterPro" id="IPR003660">
    <property type="entry name" value="HAMP_dom"/>
</dbReference>
<dbReference type="GO" id="GO:0004888">
    <property type="term" value="F:transmembrane signaling receptor activity"/>
    <property type="evidence" value="ECO:0007669"/>
    <property type="project" value="InterPro"/>
</dbReference>
<evidence type="ECO:0000256" key="3">
    <source>
        <dbReference type="ARBA" id="ARBA00023224"/>
    </source>
</evidence>
<reference evidence="9 10" key="1">
    <citation type="submission" date="2012-08" db="EMBL/GenBank/DDBJ databases">
        <title>Whole genome shotgun sequence of Austwickia chelonae NBRC 105200.</title>
        <authorList>
            <person name="Yoshida I."/>
            <person name="Hosoyama A."/>
            <person name="Tsuchikane K."/>
            <person name="Katsumata H."/>
            <person name="Ando Y."/>
            <person name="Ohji S."/>
            <person name="Hamada M."/>
            <person name="Tamura T."/>
            <person name="Yamazoe A."/>
            <person name="Yamazaki S."/>
            <person name="Fujita N."/>
        </authorList>
    </citation>
    <scope>NUCLEOTIDE SEQUENCE [LARGE SCALE GENOMIC DNA]</scope>
    <source>
        <strain evidence="9 10">NBRC 105200</strain>
    </source>
</reference>
<evidence type="ECO:0000256" key="2">
    <source>
        <dbReference type="ARBA" id="ARBA00022989"/>
    </source>
</evidence>
<dbReference type="InterPro" id="IPR004090">
    <property type="entry name" value="Chemotax_Me-accpt_rcpt"/>
</dbReference>
<dbReference type="EMBL" id="BAGZ01000008">
    <property type="protein sequence ID" value="GAB77934.1"/>
    <property type="molecule type" value="Genomic_DNA"/>
</dbReference>
<dbReference type="PANTHER" id="PTHR32089:SF112">
    <property type="entry name" value="LYSOZYME-LIKE PROTEIN-RELATED"/>
    <property type="match status" value="1"/>
</dbReference>
<name>K6VMH2_9MICO</name>
<dbReference type="GO" id="GO:0007165">
    <property type="term" value="P:signal transduction"/>
    <property type="evidence" value="ECO:0007669"/>
    <property type="project" value="UniProtKB-KW"/>
</dbReference>
<keyword evidence="3 5" id="KW-0807">Transducer</keyword>
<comment type="similarity">
    <text evidence="4">Belongs to the methyl-accepting chemotaxis (MCP) protein family.</text>
</comment>
<evidence type="ECO:0000313" key="10">
    <source>
        <dbReference type="Proteomes" id="UP000008495"/>
    </source>
</evidence>
<dbReference type="CDD" id="cd06225">
    <property type="entry name" value="HAMP"/>
    <property type="match status" value="1"/>
</dbReference>
<dbReference type="STRING" id="100225.SAMN05421595_0445"/>
<dbReference type="Proteomes" id="UP000008495">
    <property type="component" value="Unassembled WGS sequence"/>
</dbReference>
<feature type="domain" description="Methyl-accepting transducer" evidence="7">
    <location>
        <begin position="268"/>
        <end position="511"/>
    </location>
</feature>
<evidence type="ECO:0000256" key="4">
    <source>
        <dbReference type="ARBA" id="ARBA00029447"/>
    </source>
</evidence>
<dbReference type="PROSITE" id="PS50111">
    <property type="entry name" value="CHEMOTAXIS_TRANSDUC_2"/>
    <property type="match status" value="1"/>
</dbReference>
<dbReference type="PRINTS" id="PR00260">
    <property type="entry name" value="CHEMTRNSDUCR"/>
</dbReference>
<dbReference type="SUPFAM" id="SSF58104">
    <property type="entry name" value="Methyl-accepting chemotaxis protein (MCP) signaling domain"/>
    <property type="match status" value="1"/>
</dbReference>
<dbReference type="Pfam" id="PF12729">
    <property type="entry name" value="4HB_MCP_1"/>
    <property type="match status" value="1"/>
</dbReference>
<keyword evidence="6" id="KW-0472">Membrane</keyword>
<dbReference type="RefSeq" id="WP_006502686.1">
    <property type="nucleotide sequence ID" value="NZ_BAGZ01000008.1"/>
</dbReference>
<evidence type="ECO:0000256" key="1">
    <source>
        <dbReference type="ARBA" id="ARBA00022692"/>
    </source>
</evidence>
<feature type="domain" description="HAMP" evidence="8">
    <location>
        <begin position="211"/>
        <end position="263"/>
    </location>
</feature>
<proteinExistence type="inferred from homology"/>
<evidence type="ECO:0000256" key="5">
    <source>
        <dbReference type="PROSITE-ProRule" id="PRU00284"/>
    </source>
</evidence>
<dbReference type="InterPro" id="IPR024478">
    <property type="entry name" value="HlyB_4HB_MCP"/>
</dbReference>
<sequence>MSGVIGRLSIKSRLGVVVGIVLLIAIALGTFSVISLGRVAAASAEIYDKSLVPISQLGAMRADMKDVRIGTLNYVTSTDATSKANHKKRKEAAQAQFDKDLAAYRPNTVDPAALKTLEESWKSYLPVLDPLMAYGDKMDFAGYAQYRDQNAIGPSGAADGAVMKLVDAERKAADERRAEATSEYERSRNTLIIVLIVSVALAVGGVALVAVSIIRPIEVMKNTVDKVGHGDLTARTQLAGTDELSQLSSGLDDMIAALNETVAGVRENAAQVQSTSGVIAGAAQDLQRSADQTAGTLSTVSASADEVSSNVQTVAAGTEEMTASIREIAKNAQDAAGVAASAVSVASTTNATVAKLGDSSAKIGEVVKAITSIAEQTNLLALNATIEAARAGEAGKGFAVVANEVKDLAQETSKATEDIAHRVEAIQVDTQAAVAAISEISAIISQINDTQATIASAVEEQTATTNEMGRNVNDAANGASRIAGEVGEISETANANREAAKVTAGAASELSERASALMTMVQNYSL</sequence>
<dbReference type="SMART" id="SM00283">
    <property type="entry name" value="MA"/>
    <property type="match status" value="1"/>
</dbReference>
<feature type="transmembrane region" description="Helical" evidence="6">
    <location>
        <begin position="191"/>
        <end position="214"/>
    </location>
</feature>
<gene>
    <name evidence="9" type="ORF">AUCHE_08_01770</name>
</gene>
<evidence type="ECO:0000256" key="6">
    <source>
        <dbReference type="SAM" id="Phobius"/>
    </source>
</evidence>
<dbReference type="InterPro" id="IPR004089">
    <property type="entry name" value="MCPsignal_dom"/>
</dbReference>
<dbReference type="eggNOG" id="COG0840">
    <property type="taxonomic scope" value="Bacteria"/>
</dbReference>
<dbReference type="Pfam" id="PF00672">
    <property type="entry name" value="HAMP"/>
    <property type="match status" value="1"/>
</dbReference>
<comment type="caution">
    <text evidence="9">The sequence shown here is derived from an EMBL/GenBank/DDBJ whole genome shotgun (WGS) entry which is preliminary data.</text>
</comment>
<dbReference type="Pfam" id="PF00015">
    <property type="entry name" value="MCPsignal"/>
    <property type="match status" value="1"/>
</dbReference>
<protein>
    <submittedName>
        <fullName evidence="9">Putative methyl-accepting chemotaxis protein</fullName>
    </submittedName>
</protein>
<dbReference type="Gene3D" id="1.10.287.950">
    <property type="entry name" value="Methyl-accepting chemotaxis protein"/>
    <property type="match status" value="1"/>
</dbReference>